<evidence type="ECO:0000313" key="5">
    <source>
        <dbReference type="Proteomes" id="UP000325313"/>
    </source>
</evidence>
<evidence type="ECO:0000313" key="4">
    <source>
        <dbReference type="Proteomes" id="UP000324748"/>
    </source>
</evidence>
<dbReference type="AlphaFoldDB" id="A0A5B0QWR9"/>
<dbReference type="EMBL" id="VDEP01000270">
    <property type="protein sequence ID" value="KAA1117144.1"/>
    <property type="molecule type" value="Genomic_DNA"/>
</dbReference>
<feature type="signal peptide" evidence="1">
    <location>
        <begin position="1"/>
        <end position="17"/>
    </location>
</feature>
<protein>
    <submittedName>
        <fullName evidence="3">Uncharacterized protein</fullName>
    </submittedName>
</protein>
<keyword evidence="1" id="KW-0732">Signal</keyword>
<evidence type="ECO:0000313" key="3">
    <source>
        <dbReference type="EMBL" id="KAA1117144.1"/>
    </source>
</evidence>
<organism evidence="3 5">
    <name type="scientific">Puccinia graminis f. sp. tritici</name>
    <dbReference type="NCBI Taxonomy" id="56615"/>
    <lineage>
        <taxon>Eukaryota</taxon>
        <taxon>Fungi</taxon>
        <taxon>Dikarya</taxon>
        <taxon>Basidiomycota</taxon>
        <taxon>Pucciniomycotina</taxon>
        <taxon>Pucciniomycetes</taxon>
        <taxon>Pucciniales</taxon>
        <taxon>Pucciniaceae</taxon>
        <taxon>Puccinia</taxon>
    </lineage>
</organism>
<dbReference type="EMBL" id="VSWC01000066">
    <property type="protein sequence ID" value="KAA1097896.1"/>
    <property type="molecule type" value="Genomic_DNA"/>
</dbReference>
<evidence type="ECO:0000313" key="2">
    <source>
        <dbReference type="EMBL" id="KAA1097896.1"/>
    </source>
</evidence>
<dbReference type="Proteomes" id="UP000325313">
    <property type="component" value="Unassembled WGS sequence"/>
</dbReference>
<evidence type="ECO:0000256" key="1">
    <source>
        <dbReference type="SAM" id="SignalP"/>
    </source>
</evidence>
<accession>A0A5B0QWR9</accession>
<name>A0A5B0QWR9_PUCGR</name>
<comment type="caution">
    <text evidence="3">The sequence shown here is derived from an EMBL/GenBank/DDBJ whole genome shotgun (WGS) entry which is preliminary data.</text>
</comment>
<dbReference type="Proteomes" id="UP000324748">
    <property type="component" value="Unassembled WGS sequence"/>
</dbReference>
<keyword evidence="4" id="KW-1185">Reference proteome</keyword>
<dbReference type="OrthoDB" id="10279992at2759"/>
<feature type="chain" id="PRO_5036138038" evidence="1">
    <location>
        <begin position="18"/>
        <end position="147"/>
    </location>
</feature>
<sequence length="147" mass="16382">MKTYAFMIALWFTCLIASNMLLVTPVKRANWISQTDIPSLSPEERLVVAQLSPILGSGALLEAHETSAHYTAGNAKAKLTWDAQKHGVVIDNKCNYPIYYALKVQKSGLWHYGGILKSRQTEPVTFPTSHWPYDGDVTMFILAGPKE</sequence>
<reference evidence="4 5" key="1">
    <citation type="submission" date="2019-05" db="EMBL/GenBank/DDBJ databases">
        <title>Emergence of the Ug99 lineage of the wheat stem rust pathogen through somatic hybridization.</title>
        <authorList>
            <person name="Li F."/>
            <person name="Upadhyaya N.M."/>
            <person name="Sperschneider J."/>
            <person name="Matny O."/>
            <person name="Nguyen-Phuc H."/>
            <person name="Mago R."/>
            <person name="Raley C."/>
            <person name="Miller M.E."/>
            <person name="Silverstein K.A.T."/>
            <person name="Henningsen E."/>
            <person name="Hirsch C.D."/>
            <person name="Visser B."/>
            <person name="Pretorius Z.A."/>
            <person name="Steffenson B.J."/>
            <person name="Schwessinger B."/>
            <person name="Dodds P.N."/>
            <person name="Figueroa M."/>
        </authorList>
    </citation>
    <scope>NUCLEOTIDE SEQUENCE [LARGE SCALE GENOMIC DNA]</scope>
    <source>
        <strain evidence="2">21-0</strain>
        <strain evidence="3 5">Ug99</strain>
    </source>
</reference>
<proteinExistence type="predicted"/>
<gene>
    <name evidence="2" type="ORF">PGT21_023238</name>
    <name evidence="3" type="ORF">PGTUg99_036373</name>
</gene>